<dbReference type="Pfam" id="PF00072">
    <property type="entry name" value="Response_reg"/>
    <property type="match status" value="1"/>
</dbReference>
<dbReference type="InterPro" id="IPR011006">
    <property type="entry name" value="CheY-like_superfamily"/>
</dbReference>
<evidence type="ECO:0000256" key="2">
    <source>
        <dbReference type="PROSITE-ProRule" id="PRU00169"/>
    </source>
</evidence>
<dbReference type="GO" id="GO:0016791">
    <property type="term" value="F:phosphatase activity"/>
    <property type="evidence" value="ECO:0007669"/>
    <property type="project" value="TreeGrafter"/>
</dbReference>
<dbReference type="GO" id="GO:0016301">
    <property type="term" value="F:kinase activity"/>
    <property type="evidence" value="ECO:0007669"/>
    <property type="project" value="UniProtKB-KW"/>
</dbReference>
<dbReference type="Gene3D" id="3.40.50.2300">
    <property type="match status" value="1"/>
</dbReference>
<dbReference type="OrthoDB" id="9811749at2"/>
<dbReference type="AlphaFoldDB" id="A0A316FLV1"/>
<evidence type="ECO:0000313" key="5">
    <source>
        <dbReference type="Proteomes" id="UP000245790"/>
    </source>
</evidence>
<protein>
    <submittedName>
        <fullName evidence="4">Histidine kinase-like protein</fullName>
    </submittedName>
</protein>
<dbReference type="InterPro" id="IPR001789">
    <property type="entry name" value="Sig_transdc_resp-reg_receiver"/>
</dbReference>
<keyword evidence="1" id="KW-0378">Hydrolase</keyword>
<reference evidence="4 5" key="1">
    <citation type="submission" date="2018-05" db="EMBL/GenBank/DDBJ databases">
        <title>Genomic Encyclopedia of Type Strains, Phase IV (KMG-IV): sequencing the most valuable type-strain genomes for metagenomic binning, comparative biology and taxonomic classification.</title>
        <authorList>
            <person name="Goeker M."/>
        </authorList>
    </citation>
    <scope>NUCLEOTIDE SEQUENCE [LARGE SCALE GENOMIC DNA]</scope>
    <source>
        <strain evidence="4 5">DSM 25350</strain>
    </source>
</reference>
<keyword evidence="2" id="KW-0597">Phosphoprotein</keyword>
<keyword evidence="4" id="KW-0418">Kinase</keyword>
<dbReference type="InterPro" id="IPR036890">
    <property type="entry name" value="HATPase_C_sf"/>
</dbReference>
<dbReference type="GO" id="GO:0000160">
    <property type="term" value="P:phosphorelay signal transduction system"/>
    <property type="evidence" value="ECO:0007669"/>
    <property type="project" value="InterPro"/>
</dbReference>
<dbReference type="SUPFAM" id="SSF52172">
    <property type="entry name" value="CheY-like"/>
    <property type="match status" value="1"/>
</dbReference>
<evidence type="ECO:0000259" key="3">
    <source>
        <dbReference type="PROSITE" id="PS50110"/>
    </source>
</evidence>
<dbReference type="SMART" id="SM00331">
    <property type="entry name" value="PP2C_SIG"/>
    <property type="match status" value="1"/>
</dbReference>
<dbReference type="InterPro" id="IPR036457">
    <property type="entry name" value="PPM-type-like_dom_sf"/>
</dbReference>
<name>A0A316FLV1_9GAMM</name>
<keyword evidence="4" id="KW-0808">Transferase</keyword>
<dbReference type="Proteomes" id="UP000245790">
    <property type="component" value="Unassembled WGS sequence"/>
</dbReference>
<dbReference type="Gene3D" id="3.30.565.10">
    <property type="entry name" value="Histidine kinase-like ATPase, C-terminal domain"/>
    <property type="match status" value="1"/>
</dbReference>
<organism evidence="4 5">
    <name type="scientific">Pleionea mediterranea</name>
    <dbReference type="NCBI Taxonomy" id="523701"/>
    <lineage>
        <taxon>Bacteria</taxon>
        <taxon>Pseudomonadati</taxon>
        <taxon>Pseudomonadota</taxon>
        <taxon>Gammaproteobacteria</taxon>
        <taxon>Oceanospirillales</taxon>
        <taxon>Pleioneaceae</taxon>
        <taxon>Pleionea</taxon>
    </lineage>
</organism>
<dbReference type="RefSeq" id="WP_109763948.1">
    <property type="nucleotide sequence ID" value="NZ_QGGU01000008.1"/>
</dbReference>
<dbReference type="SMART" id="SM00448">
    <property type="entry name" value="REC"/>
    <property type="match status" value="1"/>
</dbReference>
<keyword evidence="5" id="KW-1185">Reference proteome</keyword>
<comment type="caution">
    <text evidence="4">The sequence shown here is derived from an EMBL/GenBank/DDBJ whole genome shotgun (WGS) entry which is preliminary data.</text>
</comment>
<gene>
    <name evidence="4" type="ORF">C8D97_10854</name>
</gene>
<dbReference type="PANTHER" id="PTHR43156:SF2">
    <property type="entry name" value="STAGE II SPORULATION PROTEIN E"/>
    <property type="match status" value="1"/>
</dbReference>
<dbReference type="Gene3D" id="3.60.40.10">
    <property type="entry name" value="PPM-type phosphatase domain"/>
    <property type="match status" value="1"/>
</dbReference>
<dbReference type="InterPro" id="IPR001932">
    <property type="entry name" value="PPM-type_phosphatase-like_dom"/>
</dbReference>
<dbReference type="InterPro" id="IPR052016">
    <property type="entry name" value="Bact_Sigma-Reg"/>
</dbReference>
<sequence>MKILIAEDNFTDRLILRKIVEQQGYQVCEAENGVEAIEVFNKEQPDLILLDALMPKLDGFNVARKLKADHPEAYIPIIFITSLTETESLVKCIEAGGDDFFTKPFNRVILQAKITAFKRAKALYQTVLDQKQEIEFHTQHMMQEQQIAKRIFDNIAHKGALGDPCIRYSVSPMSVFNGDILLAAKRPLGGMNVFLGDFTGHGLSASIGALPVSDIFFGMTAKGFELYEIVKELNNRLKSVLPVGFFCCAIAAEIDFEDNNIKVWNGGLPDAYLINKHTAEVEEIKSNHLPLGIIGEEKFQAKMDVRPFNDGDSLFLYSDGVIESENEAGELFGLDRLLVSICDGASRGEAFDTVTEAVKAFRKTTEQGDDITYMEIKNHKERDVQAYEEVDEVFRNDGPSDSCLNMELGPRSLKNYNPLPSISQHLMEIGNLRSYRTQVMTIITELYSNALEHGVLGLGSELKKSADGFAEYYRQREDKLTKLEHGYINIKVTHKNLDSGGQLELIFEDSGQGFDYKTMQDKASSSKLSGRGYPLVIRLAESVEFFNNGSSVRVIFSWKATGSK</sequence>
<dbReference type="PROSITE" id="PS50110">
    <property type="entry name" value="RESPONSE_REGULATORY"/>
    <property type="match status" value="1"/>
</dbReference>
<feature type="modified residue" description="4-aspartylphosphate" evidence="2">
    <location>
        <position position="51"/>
    </location>
</feature>
<accession>A0A316FLV1</accession>
<dbReference type="PANTHER" id="PTHR43156">
    <property type="entry name" value="STAGE II SPORULATION PROTEIN E-RELATED"/>
    <property type="match status" value="1"/>
</dbReference>
<evidence type="ECO:0000313" key="4">
    <source>
        <dbReference type="EMBL" id="PWK49145.1"/>
    </source>
</evidence>
<dbReference type="EMBL" id="QGGU01000008">
    <property type="protein sequence ID" value="PWK49145.1"/>
    <property type="molecule type" value="Genomic_DNA"/>
</dbReference>
<feature type="domain" description="Response regulatory" evidence="3">
    <location>
        <begin position="2"/>
        <end position="118"/>
    </location>
</feature>
<evidence type="ECO:0000256" key="1">
    <source>
        <dbReference type="ARBA" id="ARBA00022801"/>
    </source>
</evidence>
<proteinExistence type="predicted"/>
<dbReference type="Pfam" id="PF07228">
    <property type="entry name" value="SpoIIE"/>
    <property type="match status" value="1"/>
</dbReference>